<name>A0A8J2QIV3_9NEOP</name>
<comment type="caution">
    <text evidence="3">The sequence shown here is derived from an EMBL/GenBank/DDBJ whole genome shotgun (WGS) entry which is preliminary data.</text>
</comment>
<sequence>MKCEKETNLKILFLLNFIIKCYGYSNNAGVYGSINVHFNENVPNNRPISQDYYSSGKPESYLPISLSENFFSQPNGYPSKQGSNEEVILVIVEESMDNKANDNVLRPFYISNEQGNYQNNENSHDHKYNDHVGYHQNNEANTGHKPGYYGHNQIVPLVNNNNHGYVVNPLMIGQEIPNSWNDYNKENIEINYIYYQNPNKNNVKPTASTTEPTPITTAAVSTTEYVMKTTKKPDDEPSGLAGDHQEYIYTGDKIYIGGAHTKDTEQKPTDNDEEDFKIDVRFNRDPSN</sequence>
<feature type="signal peptide" evidence="2">
    <location>
        <begin position="1"/>
        <end position="23"/>
    </location>
</feature>
<dbReference type="Proteomes" id="UP000789524">
    <property type="component" value="Unassembled WGS sequence"/>
</dbReference>
<evidence type="ECO:0000313" key="4">
    <source>
        <dbReference type="Proteomes" id="UP000789524"/>
    </source>
</evidence>
<evidence type="ECO:0000256" key="2">
    <source>
        <dbReference type="SAM" id="SignalP"/>
    </source>
</evidence>
<keyword evidence="4" id="KW-1185">Reference proteome</keyword>
<gene>
    <name evidence="3" type="ORF">DCHRY22_LOCUS4481</name>
</gene>
<feature type="compositionally biased region" description="Basic and acidic residues" evidence="1">
    <location>
        <begin position="260"/>
        <end position="270"/>
    </location>
</feature>
<dbReference type="EMBL" id="CAKASE010000049">
    <property type="protein sequence ID" value="CAG9563325.1"/>
    <property type="molecule type" value="Genomic_DNA"/>
</dbReference>
<evidence type="ECO:0000256" key="1">
    <source>
        <dbReference type="SAM" id="MobiDB-lite"/>
    </source>
</evidence>
<dbReference type="OrthoDB" id="10480479at2759"/>
<feature type="region of interest" description="Disordered" evidence="1">
    <location>
        <begin position="259"/>
        <end position="288"/>
    </location>
</feature>
<organism evidence="3 4">
    <name type="scientific">Danaus chrysippus</name>
    <name type="common">African queen</name>
    <dbReference type="NCBI Taxonomy" id="151541"/>
    <lineage>
        <taxon>Eukaryota</taxon>
        <taxon>Metazoa</taxon>
        <taxon>Ecdysozoa</taxon>
        <taxon>Arthropoda</taxon>
        <taxon>Hexapoda</taxon>
        <taxon>Insecta</taxon>
        <taxon>Pterygota</taxon>
        <taxon>Neoptera</taxon>
        <taxon>Endopterygota</taxon>
        <taxon>Lepidoptera</taxon>
        <taxon>Glossata</taxon>
        <taxon>Ditrysia</taxon>
        <taxon>Papilionoidea</taxon>
        <taxon>Nymphalidae</taxon>
        <taxon>Danainae</taxon>
        <taxon>Danaini</taxon>
        <taxon>Danaina</taxon>
        <taxon>Danaus</taxon>
        <taxon>Anosia</taxon>
    </lineage>
</organism>
<protein>
    <submittedName>
        <fullName evidence="3">(African queen) hypothetical protein</fullName>
    </submittedName>
</protein>
<feature type="compositionally biased region" description="Basic and acidic residues" evidence="1">
    <location>
        <begin position="277"/>
        <end position="288"/>
    </location>
</feature>
<accession>A0A8J2QIV3</accession>
<dbReference type="AlphaFoldDB" id="A0A8J2QIV3"/>
<keyword evidence="2" id="KW-0732">Signal</keyword>
<feature type="chain" id="PRO_5035281062" evidence="2">
    <location>
        <begin position="24"/>
        <end position="288"/>
    </location>
</feature>
<evidence type="ECO:0000313" key="3">
    <source>
        <dbReference type="EMBL" id="CAG9563325.1"/>
    </source>
</evidence>
<proteinExistence type="predicted"/>
<reference evidence="3" key="1">
    <citation type="submission" date="2021-09" db="EMBL/GenBank/DDBJ databases">
        <authorList>
            <person name="Martin H S."/>
        </authorList>
    </citation>
    <scope>NUCLEOTIDE SEQUENCE</scope>
</reference>